<evidence type="ECO:0000256" key="2">
    <source>
        <dbReference type="ARBA" id="ARBA00010790"/>
    </source>
</evidence>
<evidence type="ECO:0000259" key="7">
    <source>
        <dbReference type="PROSITE" id="PS00623"/>
    </source>
</evidence>
<dbReference type="PROSITE" id="PS00623">
    <property type="entry name" value="GMC_OXRED_1"/>
    <property type="match status" value="1"/>
</dbReference>
<dbReference type="Pfam" id="PF05199">
    <property type="entry name" value="GMC_oxred_C"/>
    <property type="match status" value="1"/>
</dbReference>
<feature type="domain" description="Glucose-methanol-choline oxidoreductase N-terminal" evidence="7">
    <location>
        <begin position="94"/>
        <end position="117"/>
    </location>
</feature>
<dbReference type="Proteomes" id="UP001597145">
    <property type="component" value="Unassembled WGS sequence"/>
</dbReference>
<dbReference type="Pfam" id="PF00732">
    <property type="entry name" value="GMC_oxred_N"/>
    <property type="match status" value="1"/>
</dbReference>
<evidence type="ECO:0000256" key="1">
    <source>
        <dbReference type="ARBA" id="ARBA00001974"/>
    </source>
</evidence>
<dbReference type="PIRSF" id="PIRSF000137">
    <property type="entry name" value="Alcohol_oxidase"/>
    <property type="match status" value="1"/>
</dbReference>
<comment type="caution">
    <text evidence="9">The sequence shown here is derived from an EMBL/GenBank/DDBJ whole genome shotgun (WGS) entry which is preliminary data.</text>
</comment>
<dbReference type="PROSITE" id="PS00624">
    <property type="entry name" value="GMC_OXRED_2"/>
    <property type="match status" value="1"/>
</dbReference>
<keyword evidence="9" id="KW-0560">Oxidoreductase</keyword>
<evidence type="ECO:0000256" key="6">
    <source>
        <dbReference type="SAM" id="MobiDB-lite"/>
    </source>
</evidence>
<comment type="cofactor">
    <cofactor evidence="1">
        <name>FAD</name>
        <dbReference type="ChEBI" id="CHEBI:57692"/>
    </cofactor>
</comment>
<keyword evidence="4 5" id="KW-0274">FAD</keyword>
<keyword evidence="3 5" id="KW-0285">Flavoprotein</keyword>
<dbReference type="InterPro" id="IPR012132">
    <property type="entry name" value="GMC_OxRdtase"/>
</dbReference>
<dbReference type="InterPro" id="IPR007867">
    <property type="entry name" value="GMC_OxRtase_C"/>
</dbReference>
<gene>
    <name evidence="9" type="ORF">ACFSCY_25795</name>
</gene>
<evidence type="ECO:0000256" key="3">
    <source>
        <dbReference type="ARBA" id="ARBA00022630"/>
    </source>
</evidence>
<dbReference type="NCBIfam" id="NF002550">
    <property type="entry name" value="PRK02106.1"/>
    <property type="match status" value="1"/>
</dbReference>
<feature type="domain" description="Glucose-methanol-choline oxidoreductase N-terminal" evidence="8">
    <location>
        <begin position="268"/>
        <end position="282"/>
    </location>
</feature>
<dbReference type="PANTHER" id="PTHR11552:SF147">
    <property type="entry name" value="CHOLINE DEHYDROGENASE, MITOCHONDRIAL"/>
    <property type="match status" value="1"/>
</dbReference>
<keyword evidence="10" id="KW-1185">Reference proteome</keyword>
<dbReference type="Gene3D" id="3.30.560.10">
    <property type="entry name" value="Glucose Oxidase, domain 3"/>
    <property type="match status" value="1"/>
</dbReference>
<accession>A0ABW4FTB4</accession>
<name>A0ABW4FTB4_9PSEU</name>
<dbReference type="RefSeq" id="WP_343985978.1">
    <property type="nucleotide sequence ID" value="NZ_BAAAJG010000027.1"/>
</dbReference>
<comment type="similarity">
    <text evidence="2 5">Belongs to the GMC oxidoreductase family.</text>
</comment>
<dbReference type="InterPro" id="IPR036188">
    <property type="entry name" value="FAD/NAD-bd_sf"/>
</dbReference>
<dbReference type="Gene3D" id="3.50.50.60">
    <property type="entry name" value="FAD/NAD(P)-binding domain"/>
    <property type="match status" value="1"/>
</dbReference>
<proteinExistence type="inferred from homology"/>
<dbReference type="PANTHER" id="PTHR11552">
    <property type="entry name" value="GLUCOSE-METHANOL-CHOLINE GMC OXIDOREDUCTASE"/>
    <property type="match status" value="1"/>
</dbReference>
<dbReference type="EMBL" id="JBHUCP010000020">
    <property type="protein sequence ID" value="MFD1532841.1"/>
    <property type="molecule type" value="Genomic_DNA"/>
</dbReference>
<dbReference type="EC" id="1.1.99.1" evidence="9"/>
<evidence type="ECO:0000313" key="9">
    <source>
        <dbReference type="EMBL" id="MFD1532841.1"/>
    </source>
</evidence>
<evidence type="ECO:0000256" key="4">
    <source>
        <dbReference type="ARBA" id="ARBA00022827"/>
    </source>
</evidence>
<organism evidence="9 10">
    <name type="scientific">Pseudonocardia aurantiaca</name>
    <dbReference type="NCBI Taxonomy" id="75290"/>
    <lineage>
        <taxon>Bacteria</taxon>
        <taxon>Bacillati</taxon>
        <taxon>Actinomycetota</taxon>
        <taxon>Actinomycetes</taxon>
        <taxon>Pseudonocardiales</taxon>
        <taxon>Pseudonocardiaceae</taxon>
        <taxon>Pseudonocardia</taxon>
    </lineage>
</organism>
<dbReference type="GO" id="GO:0008812">
    <property type="term" value="F:choline dehydrogenase activity"/>
    <property type="evidence" value="ECO:0007669"/>
    <property type="project" value="UniProtKB-EC"/>
</dbReference>
<evidence type="ECO:0000259" key="8">
    <source>
        <dbReference type="PROSITE" id="PS00624"/>
    </source>
</evidence>
<protein>
    <submittedName>
        <fullName evidence="9">Choline dehydrogenase</fullName>
        <ecNumber evidence="9">1.1.99.1</ecNumber>
    </submittedName>
</protein>
<dbReference type="PROSITE" id="PS51257">
    <property type="entry name" value="PROKAR_LIPOPROTEIN"/>
    <property type="match status" value="1"/>
</dbReference>
<evidence type="ECO:0000313" key="10">
    <source>
        <dbReference type="Proteomes" id="UP001597145"/>
    </source>
</evidence>
<feature type="region of interest" description="Disordered" evidence="6">
    <location>
        <begin position="546"/>
        <end position="574"/>
    </location>
</feature>
<sequence>MQRQGQGNGSDDRDYDYVIVGGGAAGCVLANRLSADPSTRVLLLEAGPPDHWWDPRLQLPIAMGFPVGSKSYDWRYESEPEPGLGSRQLHHPRGRVLGGSSSINGMIYQRGHGADYDRWGVEAEAEAWDYAHCLPYFRRLEACIDEPPGTGRGRTGPQPLHRGPAEGPIFGAFFEAARQAGYAVVPDINDDAQEGFSGLDQAVDRGRRASVAAAYVHPVRDRTNLTVRCHASATKVLFEGTRAVGVRYQGKDGEPAEVRGAEVVLCGGAIGSPQLLQVSGVGDAGHLQRLGVSVVHDLPAVGQGLQDHLAVHVQHRCAQPVSLSSIRSKSKWPGLVLDAVLFGRGAATRNPMQAGGFVSSDFAEGEPDLMFLLAPLAMHSADDSVEVGAHGYQMHVGVMQSDARGSVSIVSPDPEVHPRIVLNFLTGPKDEDRWINGIRKARELLGQPAFHELDAGETLPGPSVQGDEEIIAWVRRTARAGLHVACSLRMGRDEQSVIDPDTMRVHGIDGLRVVDASVMPSLTNANTLAPSMMIAEKSADIILGATPLPPEQPSGSWTEPAARGERTGLGTARP</sequence>
<dbReference type="SUPFAM" id="SSF51905">
    <property type="entry name" value="FAD/NAD(P)-binding domain"/>
    <property type="match status" value="1"/>
</dbReference>
<dbReference type="SUPFAM" id="SSF54373">
    <property type="entry name" value="FAD-linked reductases, C-terminal domain"/>
    <property type="match status" value="1"/>
</dbReference>
<reference evidence="10" key="1">
    <citation type="journal article" date="2019" name="Int. J. Syst. Evol. Microbiol.">
        <title>The Global Catalogue of Microorganisms (GCM) 10K type strain sequencing project: providing services to taxonomists for standard genome sequencing and annotation.</title>
        <authorList>
            <consortium name="The Broad Institute Genomics Platform"/>
            <consortium name="The Broad Institute Genome Sequencing Center for Infectious Disease"/>
            <person name="Wu L."/>
            <person name="Ma J."/>
        </authorList>
    </citation>
    <scope>NUCLEOTIDE SEQUENCE [LARGE SCALE GENOMIC DNA]</scope>
    <source>
        <strain evidence="10">JCM 12165</strain>
    </source>
</reference>
<evidence type="ECO:0000256" key="5">
    <source>
        <dbReference type="RuleBase" id="RU003968"/>
    </source>
</evidence>
<dbReference type="InterPro" id="IPR000172">
    <property type="entry name" value="GMC_OxRdtase_N"/>
</dbReference>